<dbReference type="Pfam" id="PF09084">
    <property type="entry name" value="NMT1"/>
    <property type="match status" value="1"/>
</dbReference>
<dbReference type="KEGG" id="nay:HYG81_07580"/>
<accession>A0A7D6CT33</accession>
<dbReference type="EMBL" id="CP059154">
    <property type="protein sequence ID" value="QLK27450.1"/>
    <property type="molecule type" value="Genomic_DNA"/>
</dbReference>
<evidence type="ECO:0000313" key="2">
    <source>
        <dbReference type="EMBL" id="QLK27450.1"/>
    </source>
</evidence>
<dbReference type="SUPFAM" id="SSF53850">
    <property type="entry name" value="Periplasmic binding protein-like II"/>
    <property type="match status" value="1"/>
</dbReference>
<proteinExistence type="predicted"/>
<name>A0A7D6CT33_9EURY</name>
<sequence>MTDIDISSQQAAIDEFQGDPGDRPVLRARFEHNGSPRYMLYTIKRFGYDHDHGFHLDLQLVSDELEAGRETVEAKLQEGDADLIDIDYISTARERADGAPIVAFHPYGQTVGGLVTPTDSPIEGLADLSGHRIGVVRRLDKNWILVRAACREFHDFDPDETATPVEAGSKVELTRLLEDGEVDAILQFWQIVPEIVETGPYREVLPMSRLVDRLADAGTDTDTDGDRPIPVSTFLTSEGYLADHPDAIRGFQGAFQDAVERLQHDDELWDEIGARLMYEGDPAVIRAVRDQWREMVVPDWDESTLAGMERLFDELHAVAGTDALGVDELPDGLFRPELEVDA</sequence>
<gene>
    <name evidence="2" type="ORF">HYG81_07580</name>
</gene>
<dbReference type="GeneID" id="56143055"/>
<evidence type="ECO:0000259" key="1">
    <source>
        <dbReference type="Pfam" id="PF09084"/>
    </source>
</evidence>
<protein>
    <submittedName>
        <fullName evidence="2">ABC transporter substrate-binding protein</fullName>
    </submittedName>
</protein>
<dbReference type="OrthoDB" id="302958at2157"/>
<dbReference type="Gene3D" id="3.40.190.10">
    <property type="entry name" value="Periplasmic binding protein-like II"/>
    <property type="match status" value="2"/>
</dbReference>
<keyword evidence="3" id="KW-1185">Reference proteome</keyword>
<dbReference type="Proteomes" id="UP000510869">
    <property type="component" value="Chromosome"/>
</dbReference>
<dbReference type="RefSeq" id="WP_180842611.1">
    <property type="nucleotide sequence ID" value="NZ_CP059154.1"/>
</dbReference>
<dbReference type="PANTHER" id="PTHR30024">
    <property type="entry name" value="ALIPHATIC SULFONATES-BINDING PROTEIN-RELATED"/>
    <property type="match status" value="1"/>
</dbReference>
<dbReference type="PANTHER" id="PTHR30024:SF48">
    <property type="entry name" value="ABC TRANSPORTER SUBSTRATE-BINDING PROTEIN"/>
    <property type="match status" value="1"/>
</dbReference>
<evidence type="ECO:0000313" key="3">
    <source>
        <dbReference type="Proteomes" id="UP000510869"/>
    </source>
</evidence>
<feature type="domain" description="SsuA/THI5-like" evidence="1">
    <location>
        <begin position="47"/>
        <end position="262"/>
    </location>
</feature>
<dbReference type="AlphaFoldDB" id="A0A7D6CT33"/>
<reference evidence="2 3" key="1">
    <citation type="submission" date="2020-07" db="EMBL/GenBank/DDBJ databases">
        <title>Natrinema (YPL30) sp. nov. and Haloterrigena xxxxxx (YPL8) sp. nov., isolated from a salt mine.</title>
        <authorList>
            <person name="Cui H."/>
        </authorList>
    </citation>
    <scope>NUCLEOTIDE SEQUENCE [LARGE SCALE GENOMIC DNA]</scope>
    <source>
        <strain evidence="2 3">YPL13</strain>
    </source>
</reference>
<dbReference type="InterPro" id="IPR015168">
    <property type="entry name" value="SsuA/THI5"/>
</dbReference>
<organism evidence="2 3">
    <name type="scientific">Natrinema zhouii</name>
    <dbReference type="NCBI Taxonomy" id="1710539"/>
    <lineage>
        <taxon>Archaea</taxon>
        <taxon>Methanobacteriati</taxon>
        <taxon>Methanobacteriota</taxon>
        <taxon>Stenosarchaea group</taxon>
        <taxon>Halobacteria</taxon>
        <taxon>Halobacteriales</taxon>
        <taxon>Natrialbaceae</taxon>
        <taxon>Natrinema</taxon>
    </lineage>
</organism>